<accession>A0A2G8KLM0</accession>
<reference evidence="2 3" key="1">
    <citation type="journal article" date="2017" name="PLoS Biol.">
        <title>The sea cucumber genome provides insights into morphological evolution and visceral regeneration.</title>
        <authorList>
            <person name="Zhang X."/>
            <person name="Sun L."/>
            <person name="Yuan J."/>
            <person name="Sun Y."/>
            <person name="Gao Y."/>
            <person name="Zhang L."/>
            <person name="Li S."/>
            <person name="Dai H."/>
            <person name="Hamel J.F."/>
            <person name="Liu C."/>
            <person name="Yu Y."/>
            <person name="Liu S."/>
            <person name="Lin W."/>
            <person name="Guo K."/>
            <person name="Jin S."/>
            <person name="Xu P."/>
            <person name="Storey K.B."/>
            <person name="Huan P."/>
            <person name="Zhang T."/>
            <person name="Zhou Y."/>
            <person name="Zhang J."/>
            <person name="Lin C."/>
            <person name="Li X."/>
            <person name="Xing L."/>
            <person name="Huo D."/>
            <person name="Sun M."/>
            <person name="Wang L."/>
            <person name="Mercier A."/>
            <person name="Li F."/>
            <person name="Yang H."/>
            <person name="Xiang J."/>
        </authorList>
    </citation>
    <scope>NUCLEOTIDE SEQUENCE [LARGE SCALE GENOMIC DNA]</scope>
    <source>
        <strain evidence="2">Shaxun</strain>
        <tissue evidence="2">Muscle</tissue>
    </source>
</reference>
<evidence type="ECO:0000256" key="1">
    <source>
        <dbReference type="SAM" id="MobiDB-lite"/>
    </source>
</evidence>
<evidence type="ECO:0000313" key="2">
    <source>
        <dbReference type="EMBL" id="PIK48909.1"/>
    </source>
</evidence>
<name>A0A2G8KLM0_STIJA</name>
<feature type="region of interest" description="Disordered" evidence="1">
    <location>
        <begin position="477"/>
        <end position="504"/>
    </location>
</feature>
<dbReference type="EMBL" id="MRZV01000493">
    <property type="protein sequence ID" value="PIK48909.1"/>
    <property type="molecule type" value="Genomic_DNA"/>
</dbReference>
<dbReference type="AlphaFoldDB" id="A0A2G8KLM0"/>
<keyword evidence="3" id="KW-1185">Reference proteome</keyword>
<feature type="compositionally biased region" description="Acidic residues" evidence="1">
    <location>
        <begin position="50"/>
        <end position="62"/>
    </location>
</feature>
<sequence>MDEVDSESCADLSSEKSVHNLNYSVPFKTTDVKPADLAQRIVGEVRSTPSDEEVTPETDPEWCPDAANNASVYKRDQCSEDAMHNSSSSSNDTSCNKTLKEELLESCIAKGMRRQFISDRYLEALVNLHKTKAELRARKPEPRVKIEKPVHLDTDLMYSVRQSLKRSLPKVAGKNNLSALMMMADGMFQEMSLDRGLDELAWPYDPLAELRESGLALVDYMEPTSPPNNSIEHVRNISQQEETPPTVQDATVEISVTPRMSELTASNLDSEEGNKEESSALTDMLIPSILSTNVQGPTVETSVSDIRETFSEESSCENVNVIDHTTDDTGSGFVACTSDGLDELQQADVISPGPMEQYPLTWDLKFEETPSEHIRENQLLQQYLLDIHHKQPTISAFTQDVSVSSAVHLFEKIAVEEKSSALIPAANLDNEQMQQDRDVQKAILHFEGINKVSKVQLQPELNQYFLIPAAKANNEKIPEHGDTKETILRYKRSTKQSEQRTTST</sequence>
<feature type="region of interest" description="Disordered" evidence="1">
    <location>
        <begin position="42"/>
        <end position="66"/>
    </location>
</feature>
<dbReference type="Proteomes" id="UP000230750">
    <property type="component" value="Unassembled WGS sequence"/>
</dbReference>
<comment type="caution">
    <text evidence="2">The sequence shown here is derived from an EMBL/GenBank/DDBJ whole genome shotgun (WGS) entry which is preliminary data.</text>
</comment>
<feature type="compositionally biased region" description="Basic and acidic residues" evidence="1">
    <location>
        <begin position="477"/>
        <end position="488"/>
    </location>
</feature>
<proteinExistence type="predicted"/>
<gene>
    <name evidence="2" type="ORF">BSL78_14211</name>
</gene>
<evidence type="ECO:0000313" key="3">
    <source>
        <dbReference type="Proteomes" id="UP000230750"/>
    </source>
</evidence>
<organism evidence="2 3">
    <name type="scientific">Stichopus japonicus</name>
    <name type="common">Sea cucumber</name>
    <dbReference type="NCBI Taxonomy" id="307972"/>
    <lineage>
        <taxon>Eukaryota</taxon>
        <taxon>Metazoa</taxon>
        <taxon>Echinodermata</taxon>
        <taxon>Eleutherozoa</taxon>
        <taxon>Echinozoa</taxon>
        <taxon>Holothuroidea</taxon>
        <taxon>Aspidochirotacea</taxon>
        <taxon>Aspidochirotida</taxon>
        <taxon>Stichopodidae</taxon>
        <taxon>Apostichopus</taxon>
    </lineage>
</organism>
<protein>
    <submittedName>
        <fullName evidence="2">Uncharacterized protein</fullName>
    </submittedName>
</protein>